<sequence length="237" mass="27979">MLAFIFPSVGAQSTSNEGAKISLNDNSSVLKVNAASTTKTKIWYKYYYKKWYKHWYKSWYKQWYKHWYKSNGKWKYTWKYTWKYKWKYSLKYTWKWCWKYKSVATVSKCGVGAYNVVVTSKYVYATGRCSCSLYTNYKYHTRVFYNYNPATHHWGVLYFEQGPAQLTSPEGLWVAGDTDMDFCLVHGKSHDRRGVYLVPYNGVINGRKVVNGYFTNIIVKTTTTTNTTKTTNSTNKT</sequence>
<evidence type="ECO:0000313" key="1">
    <source>
        <dbReference type="EMBL" id="PAV04001.1"/>
    </source>
</evidence>
<dbReference type="RefSeq" id="WP_069583697.1">
    <property type="nucleotide sequence ID" value="NZ_LMVM01000033.1"/>
</dbReference>
<dbReference type="EMBL" id="LMVM01000033">
    <property type="protein sequence ID" value="PAV04001.1"/>
    <property type="molecule type" value="Genomic_DNA"/>
</dbReference>
<dbReference type="OrthoDB" id="67468at2157"/>
<dbReference type="Proteomes" id="UP000217784">
    <property type="component" value="Unassembled WGS sequence"/>
</dbReference>
<keyword evidence="2" id="KW-1185">Reference proteome</keyword>
<proteinExistence type="predicted"/>
<protein>
    <submittedName>
        <fullName evidence="1">Uncharacterized protein</fullName>
    </submittedName>
</protein>
<accession>A0A2A2H3I9</accession>
<name>A0A2A2H3I9_METBR</name>
<reference evidence="1 2" key="1">
    <citation type="journal article" date="2017" name="BMC Genomics">
        <title>Genomic analysis of methanogenic archaea reveals a shift towards energy conservation.</title>
        <authorList>
            <person name="Gilmore S.P."/>
            <person name="Henske J.K."/>
            <person name="Sexton J.A."/>
            <person name="Solomon K.V."/>
            <person name="Seppala S."/>
            <person name="Yoo J.I."/>
            <person name="Huyett L.M."/>
            <person name="Pressman A."/>
            <person name="Cogan J.Z."/>
            <person name="Kivenson V."/>
            <person name="Peng X."/>
            <person name="Tan Y."/>
            <person name="Valentine D.L."/>
            <person name="O'Malley M.A."/>
        </authorList>
    </citation>
    <scope>NUCLEOTIDE SEQUENCE [LARGE SCALE GENOMIC DNA]</scope>
    <source>
        <strain evidence="1 2">M.o.H.</strain>
    </source>
</reference>
<evidence type="ECO:0000313" key="2">
    <source>
        <dbReference type="Proteomes" id="UP000217784"/>
    </source>
</evidence>
<dbReference type="AlphaFoldDB" id="A0A2A2H3I9"/>
<organism evidence="1 2">
    <name type="scientific">Methanobacterium bryantii</name>
    <dbReference type="NCBI Taxonomy" id="2161"/>
    <lineage>
        <taxon>Archaea</taxon>
        <taxon>Methanobacteriati</taxon>
        <taxon>Methanobacteriota</taxon>
        <taxon>Methanomada group</taxon>
        <taxon>Methanobacteria</taxon>
        <taxon>Methanobacteriales</taxon>
        <taxon>Methanobacteriaceae</taxon>
        <taxon>Methanobacterium</taxon>
    </lineage>
</organism>
<gene>
    <name evidence="1" type="ORF">ASJ80_03020</name>
</gene>
<comment type="caution">
    <text evidence="1">The sequence shown here is derived from an EMBL/GenBank/DDBJ whole genome shotgun (WGS) entry which is preliminary data.</text>
</comment>